<dbReference type="KEGG" id="vg:40093124"/>
<dbReference type="Proteomes" id="UP000229287">
    <property type="component" value="Segment"/>
</dbReference>
<reference evidence="1 2" key="1">
    <citation type="submission" date="2015-11" db="EMBL/GenBank/DDBJ databases">
        <authorList>
            <person name="Terry K."/>
            <person name="Dunbar D."/>
            <person name="Bradley K.W."/>
            <person name="Asai D.J."/>
            <person name="Bowman C.A."/>
            <person name="Russell D.A."/>
            <person name="Pope W.H."/>
            <person name="Jacobs-Sera D."/>
            <person name="Hendrix R.W."/>
            <person name="Hatfull G.F."/>
        </authorList>
    </citation>
    <scope>NUCLEOTIDE SEQUENCE [LARGE SCALE GENOMIC DNA]</scope>
</reference>
<gene>
    <name evidence="1" type="primary">50</name>
    <name evidence="1" type="ORF">PRINCESSTRINA_50</name>
</gene>
<dbReference type="GeneID" id="40093124"/>
<evidence type="ECO:0000313" key="2">
    <source>
        <dbReference type="Proteomes" id="UP000229287"/>
    </source>
</evidence>
<name>A0A0U4KQ85_9CAUD</name>
<protein>
    <submittedName>
        <fullName evidence="1">Uncharacterized protein</fullName>
    </submittedName>
</protein>
<keyword evidence="2" id="KW-1185">Reference proteome</keyword>
<organism evidence="1 2">
    <name type="scientific">Arthrobacter phage PrincessTrina</name>
    <dbReference type="NCBI Taxonomy" id="1772328"/>
    <lineage>
        <taxon>Viruses</taxon>
        <taxon>Duplodnaviria</taxon>
        <taxon>Heunggongvirae</taxon>
        <taxon>Uroviricota</taxon>
        <taxon>Caudoviricetes</taxon>
        <taxon>Klausavirus</taxon>
        <taxon>Klausavirus princesstrina</taxon>
    </lineage>
</organism>
<dbReference type="OrthoDB" id="21070at10239"/>
<evidence type="ECO:0000313" key="1">
    <source>
        <dbReference type="EMBL" id="ALY09896.1"/>
    </source>
</evidence>
<accession>A0A0U4KQ85</accession>
<dbReference type="EMBL" id="KU160660">
    <property type="protein sequence ID" value="ALY09896.1"/>
    <property type="molecule type" value="Genomic_DNA"/>
</dbReference>
<dbReference type="RefSeq" id="YP_009616624.1">
    <property type="nucleotide sequence ID" value="NC_042053.1"/>
</dbReference>
<proteinExistence type="predicted"/>
<sequence length="105" mass="11468">MSEPTGQEEKPVWRDGGPGSVKGLAYQANEEAIRAAYVEALASVRHLNREELTEKVTPMHGRTEYTLNYDACKGLTDIQKVALAYGGIPPFGGSVRGIRVTVYND</sequence>